<feature type="transmembrane region" description="Helical" evidence="1">
    <location>
        <begin position="270"/>
        <end position="292"/>
    </location>
</feature>
<name>S0EYY7_CHTCT</name>
<sequence length="317" mass="35470">MEVTPMPLMAILDSSFDLLRNEYRPLLLLSALFYLPAHVLCYALEAIWMHPDLQVQDLTSDVLLRLVGKFLLIGLPSRAVPGALSLCVLLVASGPLCLYILSLLLGESPPSFWQAVRQGIGPAFRLIPLALIVIAVFLGGLFFMQLLFLVIVSVVIWAAHYLFASDVTTVVTIVLSFVDLFVSLLMAVGIVTRYFLFACPLIVYEKLPVGAVWERNATLLSRSQALKLWISITLLLPVLLCLQVAALSPLNYVFEYFSFPPLLSDPLQSLISFCVTLILFLYILIVVVRIYVDCRVRREALDIRLLAQRLYPKEEPS</sequence>
<dbReference type="STRING" id="454171.CP488_02602"/>
<keyword evidence="1" id="KW-1133">Transmembrane helix</keyword>
<feature type="transmembrane region" description="Helical" evidence="1">
    <location>
        <begin position="171"/>
        <end position="196"/>
    </location>
</feature>
<dbReference type="HOGENOM" id="CLU_876319_0_0_0"/>
<evidence type="ECO:0000313" key="3">
    <source>
        <dbReference type="Proteomes" id="UP000014227"/>
    </source>
</evidence>
<evidence type="ECO:0000256" key="1">
    <source>
        <dbReference type="SAM" id="Phobius"/>
    </source>
</evidence>
<evidence type="ECO:0000313" key="2">
    <source>
        <dbReference type="EMBL" id="CCW35311.1"/>
    </source>
</evidence>
<feature type="transmembrane region" description="Helical" evidence="1">
    <location>
        <begin position="26"/>
        <end position="48"/>
    </location>
</feature>
<dbReference type="EMBL" id="HF951689">
    <property type="protein sequence ID" value="CCW35311.1"/>
    <property type="molecule type" value="Genomic_DNA"/>
</dbReference>
<feature type="transmembrane region" description="Helical" evidence="1">
    <location>
        <begin position="126"/>
        <end position="159"/>
    </location>
</feature>
<protein>
    <recommendedName>
        <fullName evidence="4">Glycerophosphoryl diester phosphodiesterase membrane domain-containing protein</fullName>
    </recommendedName>
</protein>
<dbReference type="PATRIC" id="fig|1303518.3.peg.1534"/>
<gene>
    <name evidence="2" type="ORF">CCALI_01495</name>
</gene>
<evidence type="ECO:0008006" key="4">
    <source>
        <dbReference type="Google" id="ProtNLM"/>
    </source>
</evidence>
<reference evidence="3" key="1">
    <citation type="submission" date="2013-03" db="EMBL/GenBank/DDBJ databases">
        <title>Genome sequence of Chthonomonas calidirosea, the first sequenced genome from the Armatimonadetes phylum (formally candidate division OP10).</title>
        <authorList>
            <person name="Lee K.C.Y."/>
            <person name="Morgan X.C."/>
            <person name="Dunfield P.F."/>
            <person name="Tamas I."/>
            <person name="Houghton K.M."/>
            <person name="Vyssotski M."/>
            <person name="Ryan J.L.J."/>
            <person name="Lagutin K."/>
            <person name="McDonald I.R."/>
            <person name="Stott M.B."/>
        </authorList>
    </citation>
    <scope>NUCLEOTIDE SEQUENCE [LARGE SCALE GENOMIC DNA]</scope>
    <source>
        <strain evidence="3">DSM 23976 / ICMP 18418 / T49</strain>
    </source>
</reference>
<organism evidence="2 3">
    <name type="scientific">Chthonomonas calidirosea (strain DSM 23976 / ICMP 18418 / T49)</name>
    <dbReference type="NCBI Taxonomy" id="1303518"/>
    <lineage>
        <taxon>Bacteria</taxon>
        <taxon>Bacillati</taxon>
        <taxon>Armatimonadota</taxon>
        <taxon>Chthonomonadia</taxon>
        <taxon>Chthonomonadales</taxon>
        <taxon>Chthonomonadaceae</taxon>
        <taxon>Chthonomonas</taxon>
    </lineage>
</organism>
<dbReference type="AlphaFoldDB" id="S0EYY7"/>
<keyword evidence="3" id="KW-1185">Reference proteome</keyword>
<dbReference type="InParanoid" id="S0EYY7"/>
<dbReference type="RefSeq" id="WP_016482847.1">
    <property type="nucleotide sequence ID" value="NC_021487.1"/>
</dbReference>
<feature type="transmembrane region" description="Helical" evidence="1">
    <location>
        <begin position="228"/>
        <end position="250"/>
    </location>
</feature>
<proteinExistence type="predicted"/>
<keyword evidence="1" id="KW-0812">Transmembrane</keyword>
<dbReference type="KEGG" id="ccz:CCALI_01495"/>
<feature type="transmembrane region" description="Helical" evidence="1">
    <location>
        <begin position="83"/>
        <end position="105"/>
    </location>
</feature>
<accession>S0EYY7</accession>
<dbReference type="Proteomes" id="UP000014227">
    <property type="component" value="Chromosome I"/>
</dbReference>
<keyword evidence="1" id="KW-0472">Membrane</keyword>